<reference evidence="3" key="1">
    <citation type="submission" date="2016-10" db="EMBL/GenBank/DDBJ databases">
        <authorList>
            <person name="Varghese N."/>
            <person name="Submissions S."/>
        </authorList>
    </citation>
    <scope>NUCLEOTIDE SEQUENCE [LARGE SCALE GENOMIC DNA]</scope>
    <source>
        <strain evidence="3">DSM 25811 / CCM 8410 / LMG 26954 / E90</strain>
    </source>
</reference>
<dbReference type="InterPro" id="IPR001173">
    <property type="entry name" value="Glyco_trans_2-like"/>
</dbReference>
<sequence>MMRPGISIILCTYNGALKLPETLGYLARQKTDQRLEWEIIFVDNNSHDHSTSIVEETWRQHKSPAPLFTYTETTPGKYYALQTAIARAHYDYFIICDDDTGFHPDYLSRAFELMNAHPEVGAAGGLSLLKLPDGIKAPEWLPEDYEPFALGRQADRTGYIPMVKGRLWGAGLVSRTDLYKKLYATIPSLLIELPDKKALISEDTEFCARLILKGYQLYYDEGLVLHHMLDHTKLTTTHRDNLRCIHDASGTVMERYRIVTKVRFKKIKWPYKLKVFFIVPFRMWYTSNTKSKTRYRKLLQYLYPGLYGRDIIIEQIQEFAET</sequence>
<dbReference type="STRING" id="1285928.SAMN04487894_12023"/>
<name>A0A1G6ZZU4_NIADE</name>
<gene>
    <name evidence="2" type="ORF">SAMN04487894_12023</name>
</gene>
<proteinExistence type="predicted"/>
<dbReference type="EMBL" id="FMZO01000020">
    <property type="protein sequence ID" value="SDE07903.1"/>
    <property type="molecule type" value="Genomic_DNA"/>
</dbReference>
<dbReference type="InterPro" id="IPR029044">
    <property type="entry name" value="Nucleotide-diphossugar_trans"/>
</dbReference>
<dbReference type="Gene3D" id="3.90.550.10">
    <property type="entry name" value="Spore Coat Polysaccharide Biosynthesis Protein SpsA, Chain A"/>
    <property type="match status" value="1"/>
</dbReference>
<keyword evidence="3" id="KW-1185">Reference proteome</keyword>
<protein>
    <submittedName>
        <fullName evidence="2">Glycosyltransferase, GT2 family</fullName>
    </submittedName>
</protein>
<keyword evidence="2" id="KW-0808">Transferase</keyword>
<organism evidence="2 3">
    <name type="scientific">Niabella drilacis (strain DSM 25811 / CCM 8410 / CCUG 62505 / LMG 26954 / E90)</name>
    <dbReference type="NCBI Taxonomy" id="1285928"/>
    <lineage>
        <taxon>Bacteria</taxon>
        <taxon>Pseudomonadati</taxon>
        <taxon>Bacteroidota</taxon>
        <taxon>Chitinophagia</taxon>
        <taxon>Chitinophagales</taxon>
        <taxon>Chitinophagaceae</taxon>
        <taxon>Niabella</taxon>
    </lineage>
</organism>
<accession>A0A1G6ZZU4</accession>
<dbReference type="AlphaFoldDB" id="A0A1G6ZZU4"/>
<dbReference type="PANTHER" id="PTHR22916">
    <property type="entry name" value="GLYCOSYLTRANSFERASE"/>
    <property type="match status" value="1"/>
</dbReference>
<dbReference type="RefSeq" id="WP_090392850.1">
    <property type="nucleotide sequence ID" value="NZ_FMZO01000020.1"/>
</dbReference>
<evidence type="ECO:0000313" key="3">
    <source>
        <dbReference type="Proteomes" id="UP000198757"/>
    </source>
</evidence>
<evidence type="ECO:0000313" key="2">
    <source>
        <dbReference type="EMBL" id="SDE07903.1"/>
    </source>
</evidence>
<dbReference type="OrthoDB" id="786280at2"/>
<dbReference type="Proteomes" id="UP000198757">
    <property type="component" value="Unassembled WGS sequence"/>
</dbReference>
<feature type="domain" description="Glycosyltransferase 2-like" evidence="1">
    <location>
        <begin position="7"/>
        <end position="125"/>
    </location>
</feature>
<evidence type="ECO:0000259" key="1">
    <source>
        <dbReference type="Pfam" id="PF00535"/>
    </source>
</evidence>
<dbReference type="Pfam" id="PF00535">
    <property type="entry name" value="Glycos_transf_2"/>
    <property type="match status" value="1"/>
</dbReference>
<dbReference type="CDD" id="cd00761">
    <property type="entry name" value="Glyco_tranf_GTA_type"/>
    <property type="match status" value="1"/>
</dbReference>
<dbReference type="SUPFAM" id="SSF53448">
    <property type="entry name" value="Nucleotide-diphospho-sugar transferases"/>
    <property type="match status" value="1"/>
</dbReference>
<dbReference type="GO" id="GO:0016758">
    <property type="term" value="F:hexosyltransferase activity"/>
    <property type="evidence" value="ECO:0007669"/>
    <property type="project" value="UniProtKB-ARBA"/>
</dbReference>
<dbReference type="PANTHER" id="PTHR22916:SF3">
    <property type="entry name" value="UDP-GLCNAC:BETAGAL BETA-1,3-N-ACETYLGLUCOSAMINYLTRANSFERASE-LIKE PROTEIN 1"/>
    <property type="match status" value="1"/>
</dbReference>